<evidence type="ECO:0000313" key="4">
    <source>
        <dbReference type="Proteomes" id="UP000028926"/>
    </source>
</evidence>
<dbReference type="PANTHER" id="PTHR12526:SF638">
    <property type="entry name" value="SPORE COAT PROTEIN SA"/>
    <property type="match status" value="1"/>
</dbReference>
<dbReference type="PANTHER" id="PTHR12526">
    <property type="entry name" value="GLYCOSYLTRANSFERASE"/>
    <property type="match status" value="1"/>
</dbReference>
<sequence>MTRKPVILQLIPRFNSGGVERVTIDTAGFLAQYDDTPTYVASAGGILVPELTQRGVTHIQLPLATKNPFKIIWNGVRLAKIVRDLRIELLHVRSRAPAWSTLIASKLTGVPFITTYHGAYRINAPLKNWYNSAMVRGKCVISISEFVSCLIKKHHKTLNPKIIKIYPGVDASGLLNPARYNQSDLLRQREEWGIPADAFVMLTVGRIARAKRFDLAVKALAELAEHKNLFLVLAGSDQGRSDLSQSLLDLAQQLGVADRVRLVYDFKDIPLAYALSDLVLFPTEMMETYGRITAEAGAMRKIIVASDVGAIAELILEDETGYVFPQGDLYALASLIRKVLSLSSEKKLLMENKARAHILTNFSADRMYVETLKVYQEIIS</sequence>
<dbReference type="Proteomes" id="UP000028926">
    <property type="component" value="Chromosome"/>
</dbReference>
<evidence type="ECO:0000313" key="3">
    <source>
        <dbReference type="EMBL" id="AIK95825.1"/>
    </source>
</evidence>
<gene>
    <name evidence="3" type="ORF">ID47_02360</name>
</gene>
<dbReference type="OrthoDB" id="9801573at2"/>
<reference evidence="3 4" key="1">
    <citation type="submission" date="2014-07" db="EMBL/GenBank/DDBJ databases">
        <title>Comparative genomic insights into amoeba endosymbionts belonging to the families of Holosporaceae and Candidatus Midichloriaceae within Rickettsiales.</title>
        <authorList>
            <person name="Wang Z."/>
            <person name="Wu M."/>
        </authorList>
    </citation>
    <scope>NUCLEOTIDE SEQUENCE [LARGE SCALE GENOMIC DNA]</scope>
    <source>
        <strain evidence="3">PRA3</strain>
    </source>
</reference>
<evidence type="ECO:0000259" key="2">
    <source>
        <dbReference type="Pfam" id="PF13439"/>
    </source>
</evidence>
<dbReference type="InterPro" id="IPR028098">
    <property type="entry name" value="Glyco_trans_4-like_N"/>
</dbReference>
<keyword evidence="4" id="KW-1185">Reference proteome</keyword>
<dbReference type="Gene3D" id="3.40.50.2000">
    <property type="entry name" value="Glycogen Phosphorylase B"/>
    <property type="match status" value="2"/>
</dbReference>
<dbReference type="eggNOG" id="COG0438">
    <property type="taxonomic scope" value="Bacteria"/>
</dbReference>
<dbReference type="AlphaFoldDB" id="A0A077AYM8"/>
<dbReference type="GO" id="GO:0016757">
    <property type="term" value="F:glycosyltransferase activity"/>
    <property type="evidence" value="ECO:0007669"/>
    <property type="project" value="InterPro"/>
</dbReference>
<dbReference type="RefSeq" id="WP_038463383.1">
    <property type="nucleotide sequence ID" value="NZ_CP008941.1"/>
</dbReference>
<evidence type="ECO:0008006" key="5">
    <source>
        <dbReference type="Google" id="ProtNLM"/>
    </source>
</evidence>
<dbReference type="KEGG" id="paca:ID47_02360"/>
<feature type="domain" description="Glycosyltransferase subfamily 4-like N-terminal" evidence="2">
    <location>
        <begin position="17"/>
        <end position="171"/>
    </location>
</feature>
<dbReference type="Pfam" id="PF00534">
    <property type="entry name" value="Glycos_transf_1"/>
    <property type="match status" value="1"/>
</dbReference>
<proteinExistence type="predicted"/>
<dbReference type="STRING" id="91604.ID47_02360"/>
<dbReference type="HOGENOM" id="CLU_009583_0_3_5"/>
<dbReference type="Pfam" id="PF13439">
    <property type="entry name" value="Glyco_transf_4"/>
    <property type="match status" value="1"/>
</dbReference>
<feature type="domain" description="Glycosyl transferase family 1" evidence="1">
    <location>
        <begin position="188"/>
        <end position="355"/>
    </location>
</feature>
<name>A0A077AYM8_9PROT</name>
<dbReference type="EMBL" id="CP008941">
    <property type="protein sequence ID" value="AIK95825.1"/>
    <property type="molecule type" value="Genomic_DNA"/>
</dbReference>
<accession>A0A077AYM8</accession>
<evidence type="ECO:0000259" key="1">
    <source>
        <dbReference type="Pfam" id="PF00534"/>
    </source>
</evidence>
<dbReference type="SUPFAM" id="SSF53756">
    <property type="entry name" value="UDP-Glycosyltransferase/glycogen phosphorylase"/>
    <property type="match status" value="1"/>
</dbReference>
<organism evidence="3 4">
    <name type="scientific">Candidatus Odyssella acanthamoebae</name>
    <dbReference type="NCBI Taxonomy" id="91604"/>
    <lineage>
        <taxon>Bacteria</taxon>
        <taxon>Pseudomonadati</taxon>
        <taxon>Pseudomonadota</taxon>
        <taxon>Alphaproteobacteria</taxon>
        <taxon>Holosporales</taxon>
        <taxon>Candidatus Paracaedibacteraceae</taxon>
        <taxon>Candidatus Odyssella</taxon>
    </lineage>
</organism>
<dbReference type="CDD" id="cd03819">
    <property type="entry name" value="GT4_WavL-like"/>
    <property type="match status" value="1"/>
</dbReference>
<protein>
    <recommendedName>
        <fullName evidence="5">Glycosyl transferase</fullName>
    </recommendedName>
</protein>
<dbReference type="InterPro" id="IPR001296">
    <property type="entry name" value="Glyco_trans_1"/>
</dbReference>